<evidence type="ECO:0000313" key="3">
    <source>
        <dbReference type="EMBL" id="RMI43287.1"/>
    </source>
</evidence>
<sequence>MANSTARDHHPPQPSGNGPGVFVPQHVIATTICLLLGLTTAVLVSLFPTMWLPVGAGIEITGLSLALYAFWHERRHA</sequence>
<feature type="region of interest" description="Disordered" evidence="1">
    <location>
        <begin position="1"/>
        <end position="20"/>
    </location>
</feature>
<keyword evidence="2" id="KW-0472">Membrane</keyword>
<reference evidence="3 4" key="1">
    <citation type="submission" date="2018-10" db="EMBL/GenBank/DDBJ databases">
        <title>Isolation from soil.</title>
        <authorList>
            <person name="Hu J."/>
        </authorList>
    </citation>
    <scope>NUCLEOTIDE SEQUENCE [LARGE SCALE GENOMIC DNA]</scope>
    <source>
        <strain evidence="3 4">NEAU-Ht49</strain>
    </source>
</reference>
<keyword evidence="2" id="KW-0812">Transmembrane</keyword>
<feature type="transmembrane region" description="Helical" evidence="2">
    <location>
        <begin position="21"/>
        <end position="44"/>
    </location>
</feature>
<dbReference type="OrthoDB" id="3480052at2"/>
<feature type="transmembrane region" description="Helical" evidence="2">
    <location>
        <begin position="50"/>
        <end position="71"/>
    </location>
</feature>
<keyword evidence="4" id="KW-1185">Reference proteome</keyword>
<accession>A0A3M2M0Z8</accession>
<proteinExistence type="predicted"/>
<comment type="caution">
    <text evidence="3">The sequence shown here is derived from an EMBL/GenBank/DDBJ whole genome shotgun (WGS) entry which is preliminary data.</text>
</comment>
<gene>
    <name evidence="3" type="ORF">EBO15_16510</name>
</gene>
<dbReference type="EMBL" id="RFFG01000026">
    <property type="protein sequence ID" value="RMI43287.1"/>
    <property type="molecule type" value="Genomic_DNA"/>
</dbReference>
<keyword evidence="2" id="KW-1133">Transmembrane helix</keyword>
<organism evidence="3 4">
    <name type="scientific">Actinomadura harenae</name>
    <dbReference type="NCBI Taxonomy" id="2483351"/>
    <lineage>
        <taxon>Bacteria</taxon>
        <taxon>Bacillati</taxon>
        <taxon>Actinomycetota</taxon>
        <taxon>Actinomycetes</taxon>
        <taxon>Streptosporangiales</taxon>
        <taxon>Thermomonosporaceae</taxon>
        <taxon>Actinomadura</taxon>
    </lineage>
</organism>
<name>A0A3M2M0Z8_9ACTN</name>
<evidence type="ECO:0000256" key="2">
    <source>
        <dbReference type="SAM" id="Phobius"/>
    </source>
</evidence>
<feature type="compositionally biased region" description="Basic and acidic residues" evidence="1">
    <location>
        <begin position="1"/>
        <end position="11"/>
    </location>
</feature>
<evidence type="ECO:0000256" key="1">
    <source>
        <dbReference type="SAM" id="MobiDB-lite"/>
    </source>
</evidence>
<dbReference type="AlphaFoldDB" id="A0A3M2M0Z8"/>
<evidence type="ECO:0000313" key="4">
    <source>
        <dbReference type="Proteomes" id="UP000282674"/>
    </source>
</evidence>
<protein>
    <submittedName>
        <fullName evidence="3">Uncharacterized protein</fullName>
    </submittedName>
</protein>
<dbReference type="Proteomes" id="UP000282674">
    <property type="component" value="Unassembled WGS sequence"/>
</dbReference>
<dbReference type="RefSeq" id="WP_026416367.1">
    <property type="nucleotide sequence ID" value="NZ_JBHSKC010000012.1"/>
</dbReference>